<keyword evidence="6" id="KW-1185">Reference proteome</keyword>
<keyword evidence="1" id="KW-0175">Coiled coil</keyword>
<feature type="coiled-coil region" evidence="1">
    <location>
        <begin position="514"/>
        <end position="550"/>
    </location>
</feature>
<dbReference type="GO" id="GO:0071942">
    <property type="term" value="C:XPC complex"/>
    <property type="evidence" value="ECO:0007669"/>
    <property type="project" value="TreeGrafter"/>
</dbReference>
<reference evidence="7" key="2">
    <citation type="submission" date="2020-12" db="UniProtKB">
        <authorList>
            <consortium name="WormBaseParasite"/>
        </authorList>
    </citation>
    <scope>IDENTIFICATION</scope>
</reference>
<feature type="domain" description="Rad4 beta-hairpin" evidence="3">
    <location>
        <begin position="384"/>
        <end position="439"/>
    </location>
</feature>
<evidence type="ECO:0000256" key="1">
    <source>
        <dbReference type="SAM" id="Coils"/>
    </source>
</evidence>
<dbReference type="InterPro" id="IPR018327">
    <property type="entry name" value="BHD_2"/>
</dbReference>
<dbReference type="GO" id="GO:0005737">
    <property type="term" value="C:cytoplasm"/>
    <property type="evidence" value="ECO:0007669"/>
    <property type="project" value="TreeGrafter"/>
</dbReference>
<sequence>MRTRRSTQQPLKIEDPISFSESSSSDNSSDEYEPDVEYKRRKNRVRKTDETENVKMLKENTNTKKRSSPIKNSSVPVKKTKNKVKDEEEELSSDGDDWEDVDLEDDVLVINLDGRTLDPAEERKKRLAAIKRRENLERKNKIKGEHVKEFVDVLENLCKGYIAFKNNSIDFEADIKKIVKFKDEKLLIEAPCPSEMKNELKRTFYSFIALNTININCRVCSPCNPPSLLLNVKKLKFEGEKRYFFIEIFNKPKEKWIPIDVMSNEFGNLTAEAFNDPNIMYILSIDFRGVIRDVVGKYTKSFIFHRFRQSRLPKEFMDETFRIYSEGKPIDNYFDDLENTLMLKSLEEQDKDVLKAEAVWPPDTKPIGKVGKYNVYPRSSIKQLYSSIKLLMEGLDVKEGEEPIKIVGRIPRASDRPDMVEPDKKPLYGVWQTVKYKTPKLVDGRIEPNKYGNLYIFKPWMIPEGCVHITEYTDYKKYADELEIQAIPAVVGFDTKKGKTYPVCSGFVVRKKDAKKLTDHLDKNREKIQKVKASRNANKAKRLIERQINQANILNPTKE</sequence>
<proteinExistence type="predicted"/>
<dbReference type="PANTHER" id="PTHR12135">
    <property type="entry name" value="DNA REPAIR PROTEIN XP-C / RAD4"/>
    <property type="match status" value="1"/>
</dbReference>
<dbReference type="Gene3D" id="3.30.70.2460">
    <property type="entry name" value="Rad4, beta-hairpin domain BHD3"/>
    <property type="match status" value="1"/>
</dbReference>
<evidence type="ECO:0000313" key="7">
    <source>
        <dbReference type="WBParaSite" id="SRAE_2000168000.1"/>
    </source>
</evidence>
<feature type="compositionally biased region" description="Polar residues" evidence="2">
    <location>
        <begin position="1"/>
        <end position="10"/>
    </location>
</feature>
<feature type="compositionally biased region" description="Low complexity" evidence="2">
    <location>
        <begin position="16"/>
        <end position="27"/>
    </location>
</feature>
<dbReference type="AlphaFoldDB" id="A0A090LHM4"/>
<gene>
    <name evidence="5 7 8" type="ORF">SRAE_2000168000</name>
</gene>
<dbReference type="STRING" id="34506.A0A090LHM4"/>
<feature type="domain" description="Rad4 beta-hairpin" evidence="4">
    <location>
        <begin position="446"/>
        <end position="521"/>
    </location>
</feature>
<dbReference type="InterPro" id="IPR036985">
    <property type="entry name" value="Transglutaminase-like_sf"/>
</dbReference>
<dbReference type="GO" id="GO:0003684">
    <property type="term" value="F:damaged DNA binding"/>
    <property type="evidence" value="ECO:0007669"/>
    <property type="project" value="InterPro"/>
</dbReference>
<dbReference type="SMART" id="SM01031">
    <property type="entry name" value="BHD_2"/>
    <property type="match status" value="1"/>
</dbReference>
<dbReference type="InterPro" id="IPR018325">
    <property type="entry name" value="Rad4/PNGase_transGLS-fold"/>
</dbReference>
<organism evidence="5">
    <name type="scientific">Strongyloides ratti</name>
    <name type="common">Parasitic roundworm</name>
    <dbReference type="NCBI Taxonomy" id="34506"/>
    <lineage>
        <taxon>Eukaryota</taxon>
        <taxon>Metazoa</taxon>
        <taxon>Ecdysozoa</taxon>
        <taxon>Nematoda</taxon>
        <taxon>Chromadorea</taxon>
        <taxon>Rhabditida</taxon>
        <taxon>Tylenchina</taxon>
        <taxon>Panagrolaimomorpha</taxon>
        <taxon>Strongyloidoidea</taxon>
        <taxon>Strongyloididae</taxon>
        <taxon>Strongyloides</taxon>
    </lineage>
</organism>
<accession>A0A090LHM4</accession>
<feature type="region of interest" description="Disordered" evidence="2">
    <location>
        <begin position="1"/>
        <end position="96"/>
    </location>
</feature>
<dbReference type="GO" id="GO:0003697">
    <property type="term" value="F:single-stranded DNA binding"/>
    <property type="evidence" value="ECO:0007669"/>
    <property type="project" value="TreeGrafter"/>
</dbReference>
<evidence type="ECO:0000259" key="4">
    <source>
        <dbReference type="SMART" id="SM01032"/>
    </source>
</evidence>
<dbReference type="WormBase" id="SRAE_2000168000">
    <property type="protein sequence ID" value="SRP06962"/>
    <property type="gene ID" value="WBGene00261886"/>
</dbReference>
<dbReference type="PANTHER" id="PTHR12135:SF0">
    <property type="entry name" value="DNA REPAIR PROTEIN COMPLEMENTING XP-C CELLS"/>
    <property type="match status" value="1"/>
</dbReference>
<dbReference type="Pfam" id="PF10405">
    <property type="entry name" value="BHD_3"/>
    <property type="match status" value="1"/>
</dbReference>
<dbReference type="SMART" id="SM01032">
    <property type="entry name" value="BHD_3"/>
    <property type="match status" value="1"/>
</dbReference>
<dbReference type="WBParaSite" id="SRAE_2000168000.1">
    <property type="protein sequence ID" value="SRAE_2000168000.1"/>
    <property type="gene ID" value="WBGene00261886"/>
</dbReference>
<dbReference type="CTD" id="36379380"/>
<reference evidence="5 6" key="1">
    <citation type="submission" date="2014-09" db="EMBL/GenBank/DDBJ databases">
        <authorList>
            <person name="Martin A.A."/>
        </authorList>
    </citation>
    <scope>NUCLEOTIDE SEQUENCE</scope>
    <source>
        <strain evidence="6">ED321</strain>
        <strain evidence="5">ED321 Heterogonic</strain>
    </source>
</reference>
<dbReference type="InterPro" id="IPR004583">
    <property type="entry name" value="DNA_repair_Rad4"/>
</dbReference>
<evidence type="ECO:0000313" key="5">
    <source>
        <dbReference type="EMBL" id="CEF67015.1"/>
    </source>
</evidence>
<dbReference type="InterPro" id="IPR042488">
    <property type="entry name" value="Rad4_BHD3_sf"/>
</dbReference>
<dbReference type="EMBL" id="LN609529">
    <property type="protein sequence ID" value="CEF67015.1"/>
    <property type="molecule type" value="Genomic_DNA"/>
</dbReference>
<dbReference type="OrthoDB" id="300780at2759"/>
<dbReference type="GO" id="GO:0006289">
    <property type="term" value="P:nucleotide-excision repair"/>
    <property type="evidence" value="ECO:0007669"/>
    <property type="project" value="InterPro"/>
</dbReference>
<dbReference type="GO" id="GO:0006298">
    <property type="term" value="P:mismatch repair"/>
    <property type="evidence" value="ECO:0007669"/>
    <property type="project" value="TreeGrafter"/>
</dbReference>
<evidence type="ECO:0000313" key="6">
    <source>
        <dbReference type="Proteomes" id="UP000035682"/>
    </source>
</evidence>
<dbReference type="RefSeq" id="XP_024506215.1">
    <property type="nucleotide sequence ID" value="XM_024652660.1"/>
</dbReference>
<protein>
    <submittedName>
        <fullName evidence="5 7">DNA repair protein complementing XP-C cells</fullName>
    </submittedName>
</protein>
<feature type="compositionally biased region" description="Acidic residues" evidence="2">
    <location>
        <begin position="87"/>
        <end position="96"/>
    </location>
</feature>
<dbReference type="InterPro" id="IPR018328">
    <property type="entry name" value="Rad4_beta-hairpin_dom3"/>
</dbReference>
<evidence type="ECO:0000259" key="3">
    <source>
        <dbReference type="SMART" id="SM01031"/>
    </source>
</evidence>
<dbReference type="Gene3D" id="3.90.260.10">
    <property type="entry name" value="Transglutaminase-like"/>
    <property type="match status" value="1"/>
</dbReference>
<evidence type="ECO:0000313" key="8">
    <source>
        <dbReference type="WormBase" id="SRAE_2000168000"/>
    </source>
</evidence>
<name>A0A090LHM4_STRRB</name>
<feature type="compositionally biased region" description="Basic and acidic residues" evidence="2">
    <location>
        <begin position="46"/>
        <end position="62"/>
    </location>
</feature>
<dbReference type="Proteomes" id="UP000035682">
    <property type="component" value="Unplaced"/>
</dbReference>
<dbReference type="Pfam" id="PF03835">
    <property type="entry name" value="Rad4"/>
    <property type="match status" value="1"/>
</dbReference>
<dbReference type="GO" id="GO:0000111">
    <property type="term" value="C:nucleotide-excision repair factor 2 complex"/>
    <property type="evidence" value="ECO:0007669"/>
    <property type="project" value="TreeGrafter"/>
</dbReference>
<dbReference type="GeneID" id="36379380"/>
<evidence type="ECO:0000256" key="2">
    <source>
        <dbReference type="SAM" id="MobiDB-lite"/>
    </source>
</evidence>